<dbReference type="InterPro" id="IPR050229">
    <property type="entry name" value="GlpE_sulfurtransferase"/>
</dbReference>
<keyword evidence="3" id="KW-1185">Reference proteome</keyword>
<dbReference type="RefSeq" id="WP_045105301.1">
    <property type="nucleotide sequence ID" value="NZ_LN681225.1"/>
</dbReference>
<dbReference type="InterPro" id="IPR001763">
    <property type="entry name" value="Rhodanese-like_dom"/>
</dbReference>
<dbReference type="CDD" id="cd00158">
    <property type="entry name" value="RHOD"/>
    <property type="match status" value="1"/>
</dbReference>
<dbReference type="SUPFAM" id="SSF52821">
    <property type="entry name" value="Rhodanese/Cell cycle control phosphatase"/>
    <property type="match status" value="1"/>
</dbReference>
<dbReference type="Proteomes" id="UP000032803">
    <property type="component" value="Chromosome I"/>
</dbReference>
<organism evidence="2 3">
    <name type="scientific">Legionella hackeliae</name>
    <dbReference type="NCBI Taxonomy" id="449"/>
    <lineage>
        <taxon>Bacteria</taxon>
        <taxon>Pseudomonadati</taxon>
        <taxon>Pseudomonadota</taxon>
        <taxon>Gammaproteobacteria</taxon>
        <taxon>Legionellales</taxon>
        <taxon>Legionellaceae</taxon>
        <taxon>Legionella</taxon>
    </lineage>
</organism>
<dbReference type="Gene3D" id="3.40.250.10">
    <property type="entry name" value="Rhodanese-like domain"/>
    <property type="match status" value="1"/>
</dbReference>
<dbReference type="HOGENOM" id="CLU_089574_6_2_6"/>
<dbReference type="AlphaFoldDB" id="A0A0A8USS3"/>
<dbReference type="STRING" id="449.LHA_0748"/>
<feature type="domain" description="Rhodanese" evidence="1">
    <location>
        <begin position="20"/>
        <end position="110"/>
    </location>
</feature>
<dbReference type="Pfam" id="PF00581">
    <property type="entry name" value="Rhodanese"/>
    <property type="match status" value="1"/>
</dbReference>
<dbReference type="PROSITE" id="PS50206">
    <property type="entry name" value="RHODANESE_3"/>
    <property type="match status" value="1"/>
</dbReference>
<proteinExistence type="predicted"/>
<dbReference type="KEGG" id="lha:LHA_0748"/>
<dbReference type="OrthoDB" id="9791096at2"/>
<gene>
    <name evidence="2" type="ORF">LHA_0748</name>
</gene>
<dbReference type="InterPro" id="IPR036873">
    <property type="entry name" value="Rhodanese-like_dom_sf"/>
</dbReference>
<protein>
    <submittedName>
        <fullName evidence="2">Rhodanese domain-containing protein</fullName>
    </submittedName>
</protein>
<dbReference type="SMART" id="SM00450">
    <property type="entry name" value="RHOD"/>
    <property type="match status" value="1"/>
</dbReference>
<sequence>MNENNIATIDVQELKKLLDANPALCLIDVRELEEWQSIRIPGAIHIPKDELPERIENYMSDLNHPIYLHCKGGVRSLYAAHCLLDIGYKEVYSVDGGIIEWVMFGYPVEEKHPA</sequence>
<dbReference type="EMBL" id="LN681225">
    <property type="protein sequence ID" value="CEK09834.1"/>
    <property type="molecule type" value="Genomic_DNA"/>
</dbReference>
<evidence type="ECO:0000313" key="3">
    <source>
        <dbReference type="Proteomes" id="UP000032803"/>
    </source>
</evidence>
<dbReference type="PATRIC" id="fig|449.7.peg.2839"/>
<evidence type="ECO:0000259" key="1">
    <source>
        <dbReference type="PROSITE" id="PS50206"/>
    </source>
</evidence>
<name>A0A0A8USS3_LEGHA</name>
<evidence type="ECO:0000313" key="2">
    <source>
        <dbReference type="EMBL" id="CEK09834.1"/>
    </source>
</evidence>
<reference evidence="3" key="1">
    <citation type="submission" date="2014-09" db="EMBL/GenBank/DDBJ databases">
        <authorList>
            <person name="Gomez-Valero L."/>
        </authorList>
    </citation>
    <scope>NUCLEOTIDE SEQUENCE [LARGE SCALE GENOMIC DNA]</scope>
    <source>
        <strain evidence="3">ATCC35250</strain>
    </source>
</reference>
<accession>A0A0A8USS3</accession>
<dbReference type="PANTHER" id="PTHR43031">
    <property type="entry name" value="FAD-DEPENDENT OXIDOREDUCTASE"/>
    <property type="match status" value="1"/>
</dbReference>
<dbReference type="PANTHER" id="PTHR43031:SF1">
    <property type="entry name" value="PYRIDINE NUCLEOTIDE-DISULPHIDE OXIDOREDUCTASE"/>
    <property type="match status" value="1"/>
</dbReference>